<dbReference type="GO" id="GO:0005737">
    <property type="term" value="C:cytoplasm"/>
    <property type="evidence" value="ECO:0007669"/>
    <property type="project" value="UniProtKB-SubCell"/>
</dbReference>
<evidence type="ECO:0000259" key="12">
    <source>
        <dbReference type="Pfam" id="PF02463"/>
    </source>
</evidence>
<evidence type="ECO:0000256" key="5">
    <source>
        <dbReference type="ARBA" id="ARBA00022705"/>
    </source>
</evidence>
<organism evidence="13 14">
    <name type="scientific">Chondromyces apiculatus DSM 436</name>
    <dbReference type="NCBI Taxonomy" id="1192034"/>
    <lineage>
        <taxon>Bacteria</taxon>
        <taxon>Pseudomonadati</taxon>
        <taxon>Myxococcota</taxon>
        <taxon>Polyangia</taxon>
        <taxon>Polyangiales</taxon>
        <taxon>Polyangiaceae</taxon>
        <taxon>Chondromyces</taxon>
    </lineage>
</organism>
<dbReference type="EMBL" id="ASRX01000044">
    <property type="protein sequence ID" value="EYF03585.1"/>
    <property type="molecule type" value="Genomic_DNA"/>
</dbReference>
<dbReference type="Gene3D" id="3.40.50.300">
    <property type="entry name" value="P-loop containing nucleotide triphosphate hydrolases"/>
    <property type="match status" value="1"/>
</dbReference>
<keyword evidence="9 10" id="KW-0227">DNA damage</keyword>
<dbReference type="GO" id="GO:0006302">
    <property type="term" value="P:double-strand break repair"/>
    <property type="evidence" value="ECO:0007669"/>
    <property type="project" value="TreeGrafter"/>
</dbReference>
<evidence type="ECO:0000256" key="10">
    <source>
        <dbReference type="RuleBase" id="RU000578"/>
    </source>
</evidence>
<dbReference type="NCBIfam" id="TIGR00611">
    <property type="entry name" value="recf"/>
    <property type="match status" value="1"/>
</dbReference>
<dbReference type="GO" id="GO:0006260">
    <property type="term" value="P:DNA replication"/>
    <property type="evidence" value="ECO:0007669"/>
    <property type="project" value="UniProtKB-UniRule"/>
</dbReference>
<evidence type="ECO:0000256" key="6">
    <source>
        <dbReference type="ARBA" id="ARBA00022741"/>
    </source>
</evidence>
<sequence length="403" mass="43151">MSASPIALSLTTPQAPGGPGGATPPSLLLERLLVRGVRNVAHADVQPAPRVNVIWGNNGHGKTSLLEAIYFAATSRSFRAHRMGELVQHGEKVASVRARFVERWGDLPPLAREQVASIEGRRCAVLIDGNRPPSLASFATRSPVVAFHPNELSLTTGPASGRRTLLDRLALFMDPRSADHRARYDRALRARHEVLRRAERAEAVGDAEIEAFEELCAVHGAAVTRARAAAVTALGPELEHAFAHIAAPGLSLSARYAPGGSADVQAAREALAGQRRRDAHRPSAGFGPHRDDLELSIDGHPVRVVASQGQHRALTLALKAAETATIRAARGVEPILLLDDVSSELDPDRTEALLTFLGTARGQVFLTTTRRELIVTPGVDAADRRDFRVQDGAVTPLSPGERP</sequence>
<dbReference type="PANTHER" id="PTHR32182">
    <property type="entry name" value="DNA REPLICATION AND REPAIR PROTEIN RECF"/>
    <property type="match status" value="1"/>
</dbReference>
<feature type="region of interest" description="Disordered" evidence="11">
    <location>
        <begin position="1"/>
        <end position="23"/>
    </location>
</feature>
<accession>A0A017T465</accession>
<dbReference type="Pfam" id="PF02463">
    <property type="entry name" value="SMC_N"/>
    <property type="match status" value="1"/>
</dbReference>
<protein>
    <recommendedName>
        <fullName evidence="3 9">DNA replication and repair protein RecF</fullName>
    </recommendedName>
</protein>
<keyword evidence="6 9" id="KW-0547">Nucleotide-binding</keyword>
<evidence type="ECO:0000256" key="4">
    <source>
        <dbReference type="ARBA" id="ARBA00022490"/>
    </source>
</evidence>
<dbReference type="InterPro" id="IPR027417">
    <property type="entry name" value="P-loop_NTPase"/>
</dbReference>
<proteinExistence type="inferred from homology"/>
<dbReference type="GO" id="GO:0000731">
    <property type="term" value="P:DNA synthesis involved in DNA repair"/>
    <property type="evidence" value="ECO:0007669"/>
    <property type="project" value="TreeGrafter"/>
</dbReference>
<evidence type="ECO:0000313" key="13">
    <source>
        <dbReference type="EMBL" id="EYF03585.1"/>
    </source>
</evidence>
<dbReference type="InterPro" id="IPR001238">
    <property type="entry name" value="DNA-binding_RecF"/>
</dbReference>
<evidence type="ECO:0000256" key="8">
    <source>
        <dbReference type="ARBA" id="ARBA00023125"/>
    </source>
</evidence>
<dbReference type="SUPFAM" id="SSF52540">
    <property type="entry name" value="P-loop containing nucleoside triphosphate hydrolases"/>
    <property type="match status" value="1"/>
</dbReference>
<dbReference type="RefSeq" id="WP_231511694.1">
    <property type="nucleotide sequence ID" value="NZ_ASRX01000044.1"/>
</dbReference>
<reference evidence="13 14" key="1">
    <citation type="submission" date="2013-05" db="EMBL/GenBank/DDBJ databases">
        <title>Genome assembly of Chondromyces apiculatus DSM 436.</title>
        <authorList>
            <person name="Sharma G."/>
            <person name="Khatri I."/>
            <person name="Kaur C."/>
            <person name="Mayilraj S."/>
            <person name="Subramanian S."/>
        </authorList>
    </citation>
    <scope>NUCLEOTIDE SEQUENCE [LARGE SCALE GENOMIC DNA]</scope>
    <source>
        <strain evidence="13 14">DSM 436</strain>
    </source>
</reference>
<dbReference type="STRING" id="1192034.CAP_5376"/>
<keyword evidence="5 9" id="KW-0235">DNA replication</keyword>
<dbReference type="GO" id="GO:0009432">
    <property type="term" value="P:SOS response"/>
    <property type="evidence" value="ECO:0007669"/>
    <property type="project" value="UniProtKB-UniRule"/>
</dbReference>
<comment type="similarity">
    <text evidence="2 9 10">Belongs to the RecF family.</text>
</comment>
<keyword evidence="4 9" id="KW-0963">Cytoplasm</keyword>
<feature type="domain" description="RecF/RecN/SMC N-terminal" evidence="12">
    <location>
        <begin position="29"/>
        <end position="374"/>
    </location>
</feature>
<dbReference type="GO" id="GO:0005524">
    <property type="term" value="F:ATP binding"/>
    <property type="evidence" value="ECO:0007669"/>
    <property type="project" value="UniProtKB-UniRule"/>
</dbReference>
<dbReference type="Proteomes" id="UP000019678">
    <property type="component" value="Unassembled WGS sequence"/>
</dbReference>
<evidence type="ECO:0000256" key="9">
    <source>
        <dbReference type="HAMAP-Rule" id="MF_00365"/>
    </source>
</evidence>
<dbReference type="AlphaFoldDB" id="A0A017T465"/>
<keyword evidence="7 9" id="KW-0067">ATP-binding</keyword>
<evidence type="ECO:0000256" key="7">
    <source>
        <dbReference type="ARBA" id="ARBA00022840"/>
    </source>
</evidence>
<gene>
    <name evidence="9" type="primary">recF</name>
    <name evidence="13" type="ORF">CAP_5376</name>
</gene>
<dbReference type="HAMAP" id="MF_00365">
    <property type="entry name" value="RecF"/>
    <property type="match status" value="1"/>
</dbReference>
<evidence type="ECO:0000256" key="11">
    <source>
        <dbReference type="SAM" id="MobiDB-lite"/>
    </source>
</evidence>
<keyword evidence="14" id="KW-1185">Reference proteome</keyword>
<evidence type="ECO:0000313" key="14">
    <source>
        <dbReference type="Proteomes" id="UP000019678"/>
    </source>
</evidence>
<dbReference type="InterPro" id="IPR042174">
    <property type="entry name" value="RecF_2"/>
</dbReference>
<evidence type="ECO:0000256" key="2">
    <source>
        <dbReference type="ARBA" id="ARBA00008016"/>
    </source>
</evidence>
<comment type="subcellular location">
    <subcellularLocation>
        <location evidence="1 9 10">Cytoplasm</location>
    </subcellularLocation>
</comment>
<dbReference type="GO" id="GO:0003697">
    <property type="term" value="F:single-stranded DNA binding"/>
    <property type="evidence" value="ECO:0007669"/>
    <property type="project" value="UniProtKB-UniRule"/>
</dbReference>
<dbReference type="eggNOG" id="COG1195">
    <property type="taxonomic scope" value="Bacteria"/>
</dbReference>
<keyword evidence="9 10" id="KW-0742">SOS response</keyword>
<evidence type="ECO:0000256" key="3">
    <source>
        <dbReference type="ARBA" id="ARBA00020170"/>
    </source>
</evidence>
<dbReference type="Gene3D" id="1.20.1050.90">
    <property type="entry name" value="RecF/RecN/SMC, N-terminal domain"/>
    <property type="match status" value="1"/>
</dbReference>
<dbReference type="InterPro" id="IPR018078">
    <property type="entry name" value="DNA-binding_RecF_CS"/>
</dbReference>
<dbReference type="PROSITE" id="PS00618">
    <property type="entry name" value="RECF_2"/>
    <property type="match status" value="1"/>
</dbReference>
<comment type="caution">
    <text evidence="13">The sequence shown here is derived from an EMBL/GenBank/DDBJ whole genome shotgun (WGS) entry which is preliminary data.</text>
</comment>
<keyword evidence="8 9" id="KW-0238">DNA-binding</keyword>
<dbReference type="PANTHER" id="PTHR32182:SF0">
    <property type="entry name" value="DNA REPLICATION AND REPAIR PROTEIN RECF"/>
    <property type="match status" value="1"/>
</dbReference>
<keyword evidence="9 10" id="KW-0234">DNA repair</keyword>
<dbReference type="InterPro" id="IPR003395">
    <property type="entry name" value="RecF/RecN/SMC_N"/>
</dbReference>
<evidence type="ECO:0000256" key="1">
    <source>
        <dbReference type="ARBA" id="ARBA00004496"/>
    </source>
</evidence>
<name>A0A017T465_9BACT</name>
<comment type="function">
    <text evidence="9 10">The RecF protein is involved in DNA metabolism; it is required for DNA replication and normal SOS inducibility. RecF binds preferentially to single-stranded, linear DNA. It also seems to bind ATP.</text>
</comment>
<feature type="binding site" evidence="9">
    <location>
        <begin position="56"/>
        <end position="63"/>
    </location>
    <ligand>
        <name>ATP</name>
        <dbReference type="ChEBI" id="CHEBI:30616"/>
    </ligand>
</feature>